<evidence type="ECO:0000313" key="2">
    <source>
        <dbReference type="Proteomes" id="UP000263098"/>
    </source>
</evidence>
<dbReference type="SUPFAM" id="SSF53756">
    <property type="entry name" value="UDP-Glycosyltransferase/glycogen phosphorylase"/>
    <property type="match status" value="1"/>
</dbReference>
<protein>
    <submittedName>
        <fullName evidence="1">Uncharacterized protein</fullName>
    </submittedName>
</protein>
<dbReference type="AlphaFoldDB" id="A0A3D2SE93"/>
<proteinExistence type="predicted"/>
<accession>A0A3D2SE93</accession>
<evidence type="ECO:0000313" key="1">
    <source>
        <dbReference type="EMBL" id="HCK24567.1"/>
    </source>
</evidence>
<organism evidence="1 2">
    <name type="scientific">Bacteroides graminisolvens</name>
    <dbReference type="NCBI Taxonomy" id="477666"/>
    <lineage>
        <taxon>Bacteria</taxon>
        <taxon>Pseudomonadati</taxon>
        <taxon>Bacteroidota</taxon>
        <taxon>Bacteroidia</taxon>
        <taxon>Bacteroidales</taxon>
        <taxon>Bacteroidaceae</taxon>
        <taxon>Bacteroides</taxon>
    </lineage>
</organism>
<sequence>MGVDYSVFKPISKDEALEHLGITSSKKLVLFSDVANTTIKRRDLAMSIVKELGEGFELLIMCGVVPNEVPFYINACDCLLLTSDEEGSPNIIREALSLNKRVYSVNVGDVQMQLGGLHNSSIISRDPIAAAITIKQSIEKPYIDNTRQTRANVLDFSVLCHNVVNLY</sequence>
<comment type="caution">
    <text evidence="1">The sequence shown here is derived from an EMBL/GenBank/DDBJ whole genome shotgun (WGS) entry which is preliminary data.</text>
</comment>
<reference evidence="1 2" key="1">
    <citation type="journal article" date="2018" name="Nat. Biotechnol.">
        <title>A standardized bacterial taxonomy based on genome phylogeny substantially revises the tree of life.</title>
        <authorList>
            <person name="Parks D.H."/>
            <person name="Chuvochina M."/>
            <person name="Waite D.W."/>
            <person name="Rinke C."/>
            <person name="Skarshewski A."/>
            <person name="Chaumeil P.A."/>
            <person name="Hugenholtz P."/>
        </authorList>
    </citation>
    <scope>NUCLEOTIDE SEQUENCE [LARGE SCALE GENOMIC DNA]</scope>
    <source>
        <strain evidence="1">UBA9667</strain>
    </source>
</reference>
<dbReference type="Proteomes" id="UP000263098">
    <property type="component" value="Unassembled WGS sequence"/>
</dbReference>
<gene>
    <name evidence="1" type="ORF">DHW31_07300</name>
</gene>
<dbReference type="Gene3D" id="3.40.50.2000">
    <property type="entry name" value="Glycogen Phosphorylase B"/>
    <property type="match status" value="1"/>
</dbReference>
<dbReference type="EMBL" id="DPVG01000263">
    <property type="protein sequence ID" value="HCK24567.1"/>
    <property type="molecule type" value="Genomic_DNA"/>
</dbReference>
<name>A0A3D2SE93_9BACE</name>